<organism evidence="1 2">
    <name type="scientific">Legionella dresdenensis</name>
    <dbReference type="NCBI Taxonomy" id="450200"/>
    <lineage>
        <taxon>Bacteria</taxon>
        <taxon>Pseudomonadati</taxon>
        <taxon>Pseudomonadota</taxon>
        <taxon>Gammaproteobacteria</taxon>
        <taxon>Legionellales</taxon>
        <taxon>Legionellaceae</taxon>
        <taxon>Legionella</taxon>
    </lineage>
</organism>
<dbReference type="RefSeq" id="WP_382343397.1">
    <property type="nucleotide sequence ID" value="NZ_JBHSAB010000023.1"/>
</dbReference>
<comment type="caution">
    <text evidence="1">The sequence shown here is derived from an EMBL/GenBank/DDBJ whole genome shotgun (WGS) entry which is preliminary data.</text>
</comment>
<name>A0ABV8CGF3_9GAMM</name>
<dbReference type="Proteomes" id="UP001595758">
    <property type="component" value="Unassembled WGS sequence"/>
</dbReference>
<gene>
    <name evidence="1" type="ORF">ACFORL_09490</name>
</gene>
<evidence type="ECO:0000313" key="1">
    <source>
        <dbReference type="EMBL" id="MFC3909302.1"/>
    </source>
</evidence>
<evidence type="ECO:0000313" key="2">
    <source>
        <dbReference type="Proteomes" id="UP001595758"/>
    </source>
</evidence>
<dbReference type="EMBL" id="JBHSAB010000023">
    <property type="protein sequence ID" value="MFC3909302.1"/>
    <property type="molecule type" value="Genomic_DNA"/>
</dbReference>
<sequence>MLIQALPVLAGLAINALQVRKPEPVPVQIESGKPQQLEGSYNVRNMSVNDLTQLITELHNAGEISDKDKLLNNLHAKAESVFGSDKETKIDMLTYIGDKIEQMKTGSTNDIQLLERLQTILQGVDARDTAALPVTV</sequence>
<protein>
    <submittedName>
        <fullName evidence="1">Uncharacterized protein</fullName>
    </submittedName>
</protein>
<proteinExistence type="predicted"/>
<keyword evidence="2" id="KW-1185">Reference proteome</keyword>
<reference evidence="2" key="1">
    <citation type="journal article" date="2019" name="Int. J. Syst. Evol. Microbiol.">
        <title>The Global Catalogue of Microorganisms (GCM) 10K type strain sequencing project: providing services to taxonomists for standard genome sequencing and annotation.</title>
        <authorList>
            <consortium name="The Broad Institute Genomics Platform"/>
            <consortium name="The Broad Institute Genome Sequencing Center for Infectious Disease"/>
            <person name="Wu L."/>
            <person name="Ma J."/>
        </authorList>
    </citation>
    <scope>NUCLEOTIDE SEQUENCE [LARGE SCALE GENOMIC DNA]</scope>
    <source>
        <strain evidence="2">CCUG 59858</strain>
    </source>
</reference>
<accession>A0ABV8CGF3</accession>